<feature type="transmembrane region" description="Helical" evidence="1">
    <location>
        <begin position="21"/>
        <end position="42"/>
    </location>
</feature>
<keyword evidence="1" id="KW-0812">Transmembrane</keyword>
<sequence length="139" mass="15154">MVSLKASTGTVATWRDRVATGLMLLAAIGAFISFVTSITSLATAHPATQVVEIWRMYGFFVFSGIYVLLAFWPRKYPGIWELAILDKAALGITGFVLLGRGVADAQTILIFDGSLAVITCVAYLLTRGYTGWSRLRETK</sequence>
<dbReference type="EMBL" id="BNJF01000003">
    <property type="protein sequence ID" value="GHO48096.1"/>
    <property type="molecule type" value="Genomic_DNA"/>
</dbReference>
<keyword evidence="3" id="KW-1185">Reference proteome</keyword>
<protein>
    <submittedName>
        <fullName evidence="2">Uncharacterized protein</fullName>
    </submittedName>
</protein>
<feature type="transmembrane region" description="Helical" evidence="1">
    <location>
        <begin position="84"/>
        <end position="102"/>
    </location>
</feature>
<dbReference type="Proteomes" id="UP000612362">
    <property type="component" value="Unassembled WGS sequence"/>
</dbReference>
<comment type="caution">
    <text evidence="2">The sequence shown here is derived from an EMBL/GenBank/DDBJ whole genome shotgun (WGS) entry which is preliminary data.</text>
</comment>
<feature type="transmembrane region" description="Helical" evidence="1">
    <location>
        <begin position="108"/>
        <end position="126"/>
    </location>
</feature>
<feature type="transmembrane region" description="Helical" evidence="1">
    <location>
        <begin position="54"/>
        <end position="72"/>
    </location>
</feature>
<dbReference type="RefSeq" id="WP_220197308.1">
    <property type="nucleotide sequence ID" value="NZ_BNJF01000003.1"/>
</dbReference>
<reference evidence="2" key="1">
    <citation type="submission" date="2020-10" db="EMBL/GenBank/DDBJ databases">
        <title>Taxonomic study of unclassified bacteria belonging to the class Ktedonobacteria.</title>
        <authorList>
            <person name="Yabe S."/>
            <person name="Wang C.M."/>
            <person name="Zheng Y."/>
            <person name="Sakai Y."/>
            <person name="Cavaletti L."/>
            <person name="Monciardini P."/>
            <person name="Donadio S."/>
        </authorList>
    </citation>
    <scope>NUCLEOTIDE SEQUENCE</scope>
    <source>
        <strain evidence="2">SOSP1-1</strain>
    </source>
</reference>
<keyword evidence="1" id="KW-1133">Transmembrane helix</keyword>
<keyword evidence="1" id="KW-0472">Membrane</keyword>
<evidence type="ECO:0000313" key="2">
    <source>
        <dbReference type="EMBL" id="GHO48096.1"/>
    </source>
</evidence>
<accession>A0A8J3I3H7</accession>
<evidence type="ECO:0000313" key="3">
    <source>
        <dbReference type="Proteomes" id="UP000612362"/>
    </source>
</evidence>
<organism evidence="2 3">
    <name type="scientific">Ktedonospora formicarum</name>
    <dbReference type="NCBI Taxonomy" id="2778364"/>
    <lineage>
        <taxon>Bacteria</taxon>
        <taxon>Bacillati</taxon>
        <taxon>Chloroflexota</taxon>
        <taxon>Ktedonobacteria</taxon>
        <taxon>Ktedonobacterales</taxon>
        <taxon>Ktedonobacteraceae</taxon>
        <taxon>Ktedonospora</taxon>
    </lineage>
</organism>
<evidence type="ECO:0000256" key="1">
    <source>
        <dbReference type="SAM" id="Phobius"/>
    </source>
</evidence>
<name>A0A8J3I3H7_9CHLR</name>
<proteinExistence type="predicted"/>
<dbReference type="AlphaFoldDB" id="A0A8J3I3H7"/>
<gene>
    <name evidence="2" type="ORF">KSX_62590</name>
</gene>